<proteinExistence type="predicted"/>
<organism evidence="1 2">
    <name type="scientific">Calocera cornea HHB12733</name>
    <dbReference type="NCBI Taxonomy" id="1353952"/>
    <lineage>
        <taxon>Eukaryota</taxon>
        <taxon>Fungi</taxon>
        <taxon>Dikarya</taxon>
        <taxon>Basidiomycota</taxon>
        <taxon>Agaricomycotina</taxon>
        <taxon>Dacrymycetes</taxon>
        <taxon>Dacrymycetales</taxon>
        <taxon>Dacrymycetaceae</taxon>
        <taxon>Calocera</taxon>
    </lineage>
</organism>
<dbReference type="InParanoid" id="A0A165G5I0"/>
<dbReference type="AlphaFoldDB" id="A0A165G5I0"/>
<reference evidence="1 2" key="1">
    <citation type="journal article" date="2016" name="Mol. Biol. Evol.">
        <title>Comparative Genomics of Early-Diverging Mushroom-Forming Fungi Provides Insights into the Origins of Lignocellulose Decay Capabilities.</title>
        <authorList>
            <person name="Nagy L.G."/>
            <person name="Riley R."/>
            <person name="Tritt A."/>
            <person name="Adam C."/>
            <person name="Daum C."/>
            <person name="Floudas D."/>
            <person name="Sun H."/>
            <person name="Yadav J.S."/>
            <person name="Pangilinan J."/>
            <person name="Larsson K.H."/>
            <person name="Matsuura K."/>
            <person name="Barry K."/>
            <person name="Labutti K."/>
            <person name="Kuo R."/>
            <person name="Ohm R.A."/>
            <person name="Bhattacharya S.S."/>
            <person name="Shirouzu T."/>
            <person name="Yoshinaga Y."/>
            <person name="Martin F.M."/>
            <person name="Grigoriev I.V."/>
            <person name="Hibbett D.S."/>
        </authorList>
    </citation>
    <scope>NUCLEOTIDE SEQUENCE [LARGE SCALE GENOMIC DNA]</scope>
    <source>
        <strain evidence="1 2">HHB12733</strain>
    </source>
</reference>
<sequence>MGYNVNHTLYADTREMVRKSTGTPSHEYMIVNASVQYLVDGKKSPKQLGNVVERLHNVPATLKAVELKDWVYNGLYRKLRRDSEDFPWNKNCFEMCGPGQRYLEEDPNSAPMYEYCFKVGRKNGVACRTFSTNTHVEVNLVVKKEVWKRVEQWIWDAQVRDCGSAMSQYLQWVSPLWPLLL</sequence>
<evidence type="ECO:0000313" key="2">
    <source>
        <dbReference type="Proteomes" id="UP000076842"/>
    </source>
</evidence>
<evidence type="ECO:0000313" key="1">
    <source>
        <dbReference type="EMBL" id="KZT57623.1"/>
    </source>
</evidence>
<name>A0A165G5I0_9BASI</name>
<dbReference type="EMBL" id="KV423960">
    <property type="protein sequence ID" value="KZT57623.1"/>
    <property type="molecule type" value="Genomic_DNA"/>
</dbReference>
<gene>
    <name evidence="1" type="ORF">CALCODRAFT_482956</name>
</gene>
<accession>A0A165G5I0</accession>
<keyword evidence="2" id="KW-1185">Reference proteome</keyword>
<dbReference type="Proteomes" id="UP000076842">
    <property type="component" value="Unassembled WGS sequence"/>
</dbReference>
<protein>
    <submittedName>
        <fullName evidence="1">Uncharacterized protein</fullName>
    </submittedName>
</protein>